<comment type="caution">
    <text evidence="3">The sequence shown here is derived from an EMBL/GenBank/DDBJ whole genome shotgun (WGS) entry which is preliminary data.</text>
</comment>
<sequence>MTRIRFWLFFLFIIVSLGAVMWQRASEEQRRELLAQVGIQLPDNKITYQPIQKIPIAEEKPISKTTIEVEGWQMGDYKCAPTTRKVTEVEPTSRIYKWVDEQGKVHFTDKVPQQQKVADLSKKYTKKAQYFRLTVEQQGDSLPNWMKAKLTADTQKIFHIMTSNMSLADLRQVTLTIKVFDQLEQFSRYRSEVAPTLKTNSGFYNPKLNVAAVMRQRSDKTTYAVARHEATHVIIAGLFGFIPSWFTEGLAEYFEQMELSGQLAIIKPNRGWLRLLASQQQQNQLMGLDQYLSFSGRAWYEQDLATMYATAWSIIYFLMEQPDTQIMLSKYMKALSANKCQVLDAKVFFEQNYPGGLKALDQQWQYWLGSLSITAHRY</sequence>
<proteinExistence type="predicted"/>
<protein>
    <submittedName>
        <fullName evidence="3">DUF1570 domain-containing protein</fullName>
    </submittedName>
</protein>
<feature type="domain" description="DUF1570" evidence="1">
    <location>
        <begin position="224"/>
        <end position="326"/>
    </location>
</feature>
<name>A0A853I4R4_9GAMM</name>
<reference evidence="3 4" key="1">
    <citation type="submission" date="2020-07" db="EMBL/GenBank/DDBJ databases">
        <title>Endozoicomonas sp. nov., isolated from sediment.</title>
        <authorList>
            <person name="Gu T."/>
        </authorList>
    </citation>
    <scope>NUCLEOTIDE SEQUENCE [LARGE SCALE GENOMIC DNA]</scope>
    <source>
        <strain evidence="3 4">SM1973</strain>
    </source>
</reference>
<organism evidence="3 4">
    <name type="scientific">Spartinivicinus marinus</name>
    <dbReference type="NCBI Taxonomy" id="2994442"/>
    <lineage>
        <taxon>Bacteria</taxon>
        <taxon>Pseudomonadati</taxon>
        <taxon>Pseudomonadota</taxon>
        <taxon>Gammaproteobacteria</taxon>
        <taxon>Oceanospirillales</taxon>
        <taxon>Zooshikellaceae</taxon>
        <taxon>Spartinivicinus</taxon>
    </lineage>
</organism>
<dbReference type="Proteomes" id="UP000569732">
    <property type="component" value="Unassembled WGS sequence"/>
</dbReference>
<evidence type="ECO:0000313" key="4">
    <source>
        <dbReference type="Proteomes" id="UP000569732"/>
    </source>
</evidence>
<feature type="domain" description="DUF4124" evidence="2">
    <location>
        <begin position="94"/>
        <end position="125"/>
    </location>
</feature>
<evidence type="ECO:0000313" key="3">
    <source>
        <dbReference type="EMBL" id="NYZ64587.1"/>
    </source>
</evidence>
<dbReference type="EMBL" id="JACCKB010000001">
    <property type="protein sequence ID" value="NYZ64587.1"/>
    <property type="molecule type" value="Genomic_DNA"/>
</dbReference>
<gene>
    <name evidence="3" type="ORF">H0A36_01115</name>
</gene>
<dbReference type="Pfam" id="PF07607">
    <property type="entry name" value="DUF1570"/>
    <property type="match status" value="1"/>
</dbReference>
<evidence type="ECO:0000259" key="1">
    <source>
        <dbReference type="Pfam" id="PF07607"/>
    </source>
</evidence>
<dbReference type="AlphaFoldDB" id="A0A853I4R4"/>
<dbReference type="InterPro" id="IPR025392">
    <property type="entry name" value="DUF4124"/>
</dbReference>
<dbReference type="InterPro" id="IPR011464">
    <property type="entry name" value="DUF1570"/>
</dbReference>
<evidence type="ECO:0000259" key="2">
    <source>
        <dbReference type="Pfam" id="PF13511"/>
    </source>
</evidence>
<accession>A0A853I4R4</accession>
<dbReference type="Pfam" id="PF13511">
    <property type="entry name" value="DUF4124"/>
    <property type="match status" value="1"/>
</dbReference>
<dbReference type="RefSeq" id="WP_180566610.1">
    <property type="nucleotide sequence ID" value="NZ_JACCKB010000001.1"/>
</dbReference>
<keyword evidence="4" id="KW-1185">Reference proteome</keyword>